<evidence type="ECO:0000313" key="3">
    <source>
        <dbReference type="Proteomes" id="UP000075260"/>
    </source>
</evidence>
<comment type="caution">
    <text evidence="2">The sequence shown here is derived from an EMBL/GenBank/DDBJ whole genome shotgun (WGS) entry which is preliminary data.</text>
</comment>
<reference evidence="2 3" key="1">
    <citation type="submission" date="2014-02" db="EMBL/GenBank/DDBJ databases">
        <title>The small core and large imbalanced accessory genome model reveals a collaborative survival strategy of Sorangium cellulosum strains in nature.</title>
        <authorList>
            <person name="Han K."/>
            <person name="Peng R."/>
            <person name="Blom J."/>
            <person name="Li Y.-Z."/>
        </authorList>
    </citation>
    <scope>NUCLEOTIDE SEQUENCE [LARGE SCALE GENOMIC DNA]</scope>
    <source>
        <strain evidence="2 3">So0008-312</strain>
    </source>
</reference>
<dbReference type="RefSeq" id="WP_061605904.1">
    <property type="nucleotide sequence ID" value="NZ_JEMA01000212.1"/>
</dbReference>
<organism evidence="2 3">
    <name type="scientific">Sorangium cellulosum</name>
    <name type="common">Polyangium cellulosum</name>
    <dbReference type="NCBI Taxonomy" id="56"/>
    <lineage>
        <taxon>Bacteria</taxon>
        <taxon>Pseudomonadati</taxon>
        <taxon>Myxococcota</taxon>
        <taxon>Polyangia</taxon>
        <taxon>Polyangiales</taxon>
        <taxon>Polyangiaceae</taxon>
        <taxon>Sorangium</taxon>
    </lineage>
</organism>
<feature type="region of interest" description="Disordered" evidence="1">
    <location>
        <begin position="1"/>
        <end position="29"/>
    </location>
</feature>
<dbReference type="OrthoDB" id="5490498at2"/>
<dbReference type="EMBL" id="JEMA01000212">
    <property type="protein sequence ID" value="KYF73139.1"/>
    <property type="molecule type" value="Genomic_DNA"/>
</dbReference>
<dbReference type="Proteomes" id="UP000075260">
    <property type="component" value="Unassembled WGS sequence"/>
</dbReference>
<evidence type="ECO:0000313" key="2">
    <source>
        <dbReference type="EMBL" id="KYF73139.1"/>
    </source>
</evidence>
<gene>
    <name evidence="2" type="ORF">BE15_04050</name>
</gene>
<name>A0A150QYR5_SORCE</name>
<sequence>MTVEKSDEGAPPGAGVPAWVDMDPTPAAPPEEWLARPVAFADDEPPPQLVRTVNLLEAPEHDLRGPEDAEGLAEFLVSRAKEGIDDIFSHEDYDTAAGDGEDWARAVAEHQTGIPYTMPAYFYGAQKRVARAIKDGGRYPLVGQCQQSVTTALCLGGWDGGPYGDIGCGTDAQPAAARLGDGWTDVPRVLADWPDDLWEKVTVGSCLFWSASGAAGVGSGHVAMVLRKHPIERKWQLWDTTTSFNDPVVHPTSARGARMLWESHWWPFIPPALSRGQWLFRGIARIDGLGTVKSDVKPRGRARLLLRSRGDGKLLYRSAWMSMEDEGLPISWLLRSLRGAPFHDRIEPTWCINSMSDAPTPSAPDNRPLLDVFCDPKGNARMSWSPAQGLHNRPRQADWAPPAAIRLGALKGAR</sequence>
<dbReference type="AlphaFoldDB" id="A0A150QYR5"/>
<accession>A0A150QYR5</accession>
<protein>
    <submittedName>
        <fullName evidence="2">Uncharacterized protein</fullName>
    </submittedName>
</protein>
<proteinExistence type="predicted"/>
<evidence type="ECO:0000256" key="1">
    <source>
        <dbReference type="SAM" id="MobiDB-lite"/>
    </source>
</evidence>